<sequence length="314" mass="34052">MSHPYAGPIVDAHHHLWDLRLGCHPWLAPQAGARGGLGDLAPLQRDYLPVDYARDADRHGIVATVHVEAGWLASDPFGEILWLDGLDKSGGIAARYVARVALADETAPELIARLAAHPRVVGIRDILSWDEDPGRRFAARGDLMGDPRWRANLGRLAAHGLAFDLMVFAPQLPEAARLAADFPDQIFVLNHCGSPIDRTRAGLGAWRDGLAALGRLPNLRIKLSDLVAYDHEWTIDSLAEVTLTCLDCFGPARAMLGSDFPVAGLHATFDEVWDAFRTITADLSAEEQHALFCGTAARTYGLHGIGSPARHLAP</sequence>
<dbReference type="Proteomes" id="UP000289411">
    <property type="component" value="Unassembled WGS sequence"/>
</dbReference>
<feature type="domain" description="Amidohydrolase-related" evidence="2">
    <location>
        <begin position="10"/>
        <end position="302"/>
    </location>
</feature>
<dbReference type="InterPro" id="IPR052350">
    <property type="entry name" value="Metallo-dep_Lactonases"/>
</dbReference>
<evidence type="ECO:0000313" key="3">
    <source>
        <dbReference type="EMBL" id="RYB06728.1"/>
    </source>
</evidence>
<dbReference type="PANTHER" id="PTHR43569:SF1">
    <property type="entry name" value="BLL3371 PROTEIN"/>
    <property type="match status" value="1"/>
</dbReference>
<evidence type="ECO:0000256" key="1">
    <source>
        <dbReference type="ARBA" id="ARBA00038310"/>
    </source>
</evidence>
<dbReference type="PANTHER" id="PTHR43569">
    <property type="entry name" value="AMIDOHYDROLASE"/>
    <property type="match status" value="1"/>
</dbReference>
<evidence type="ECO:0000313" key="4">
    <source>
        <dbReference type="Proteomes" id="UP000289411"/>
    </source>
</evidence>
<dbReference type="InterPro" id="IPR032466">
    <property type="entry name" value="Metal_Hydrolase"/>
</dbReference>
<dbReference type="OrthoDB" id="9787654at2"/>
<comment type="caution">
    <text evidence="3">The sequence shown here is derived from an EMBL/GenBank/DDBJ whole genome shotgun (WGS) entry which is preliminary data.</text>
</comment>
<evidence type="ECO:0000259" key="2">
    <source>
        <dbReference type="Pfam" id="PF04909"/>
    </source>
</evidence>
<keyword evidence="3" id="KW-0378">Hydrolase</keyword>
<reference evidence="3 4" key="2">
    <citation type="submission" date="2019-02" db="EMBL/GenBank/DDBJ databases">
        <title>'Lichenibacterium ramalinii' gen. nov. sp. nov., 'Lichenibacterium minor' gen. nov. sp. nov.</title>
        <authorList>
            <person name="Pankratov T."/>
        </authorList>
    </citation>
    <scope>NUCLEOTIDE SEQUENCE [LARGE SCALE GENOMIC DNA]</scope>
    <source>
        <strain evidence="3 4">RmlP001</strain>
    </source>
</reference>
<dbReference type="RefSeq" id="WP_129218084.1">
    <property type="nucleotide sequence ID" value="NZ_QYBC01000003.1"/>
</dbReference>
<keyword evidence="4" id="KW-1185">Reference proteome</keyword>
<dbReference type="SUPFAM" id="SSF51556">
    <property type="entry name" value="Metallo-dependent hydrolases"/>
    <property type="match status" value="1"/>
</dbReference>
<name>A0A4Q2RJU2_9HYPH</name>
<dbReference type="AlphaFoldDB" id="A0A4Q2RJU2"/>
<proteinExistence type="inferred from homology"/>
<dbReference type="InterPro" id="IPR006680">
    <property type="entry name" value="Amidohydro-rel"/>
</dbReference>
<comment type="similarity">
    <text evidence="1">Belongs to the metallo-dependent hydrolases superfamily.</text>
</comment>
<dbReference type="EMBL" id="QYBC01000003">
    <property type="protein sequence ID" value="RYB06728.1"/>
    <property type="molecule type" value="Genomic_DNA"/>
</dbReference>
<protein>
    <submittedName>
        <fullName evidence="3">Hydrolase</fullName>
    </submittedName>
</protein>
<reference evidence="3 4" key="1">
    <citation type="submission" date="2018-09" db="EMBL/GenBank/DDBJ databases">
        <authorList>
            <person name="Grouzdev D.S."/>
            <person name="Krutkina M.S."/>
        </authorList>
    </citation>
    <scope>NUCLEOTIDE SEQUENCE [LARGE SCALE GENOMIC DNA]</scope>
    <source>
        <strain evidence="3 4">RmlP001</strain>
    </source>
</reference>
<dbReference type="GO" id="GO:0016787">
    <property type="term" value="F:hydrolase activity"/>
    <property type="evidence" value="ECO:0007669"/>
    <property type="project" value="UniProtKB-KW"/>
</dbReference>
<accession>A0A4Q2RJU2</accession>
<dbReference type="Gene3D" id="3.20.20.140">
    <property type="entry name" value="Metal-dependent hydrolases"/>
    <property type="match status" value="1"/>
</dbReference>
<gene>
    <name evidence="3" type="ORF">D3272_05220</name>
</gene>
<dbReference type="Pfam" id="PF04909">
    <property type="entry name" value="Amidohydro_2"/>
    <property type="match status" value="1"/>
</dbReference>
<organism evidence="3 4">
    <name type="scientific">Lichenibacterium ramalinae</name>
    <dbReference type="NCBI Taxonomy" id="2316527"/>
    <lineage>
        <taxon>Bacteria</taxon>
        <taxon>Pseudomonadati</taxon>
        <taxon>Pseudomonadota</taxon>
        <taxon>Alphaproteobacteria</taxon>
        <taxon>Hyphomicrobiales</taxon>
        <taxon>Lichenihabitantaceae</taxon>
        <taxon>Lichenibacterium</taxon>
    </lineage>
</organism>